<dbReference type="AlphaFoldDB" id="A0A852U7N1"/>
<proteinExistence type="predicted"/>
<protein>
    <submittedName>
        <fullName evidence="1">Uncharacterized protein</fullName>
    </submittedName>
</protein>
<dbReference type="RefSeq" id="WP_179645503.1">
    <property type="nucleotide sequence ID" value="NZ_BAAAYY010000048.1"/>
</dbReference>
<evidence type="ECO:0000313" key="2">
    <source>
        <dbReference type="Proteomes" id="UP000589036"/>
    </source>
</evidence>
<comment type="caution">
    <text evidence="1">The sequence shown here is derived from an EMBL/GenBank/DDBJ whole genome shotgun (WGS) entry which is preliminary data.</text>
</comment>
<accession>A0A852U7N1</accession>
<organism evidence="1 2">
    <name type="scientific">Spinactinospora alkalitolerans</name>
    <dbReference type="NCBI Taxonomy" id="687207"/>
    <lineage>
        <taxon>Bacteria</taxon>
        <taxon>Bacillati</taxon>
        <taxon>Actinomycetota</taxon>
        <taxon>Actinomycetes</taxon>
        <taxon>Streptosporangiales</taxon>
        <taxon>Nocardiopsidaceae</taxon>
        <taxon>Spinactinospora</taxon>
    </lineage>
</organism>
<reference evidence="1 2" key="1">
    <citation type="submission" date="2020-07" db="EMBL/GenBank/DDBJ databases">
        <title>Sequencing the genomes of 1000 actinobacteria strains.</title>
        <authorList>
            <person name="Klenk H.-P."/>
        </authorList>
    </citation>
    <scope>NUCLEOTIDE SEQUENCE [LARGE SCALE GENOMIC DNA]</scope>
    <source>
        <strain evidence="1 2">CXB654</strain>
    </source>
</reference>
<keyword evidence="2" id="KW-1185">Reference proteome</keyword>
<gene>
    <name evidence="1" type="ORF">HDA32_005050</name>
</gene>
<dbReference type="EMBL" id="JACCCC010000001">
    <property type="protein sequence ID" value="NYE49930.1"/>
    <property type="molecule type" value="Genomic_DNA"/>
</dbReference>
<evidence type="ECO:0000313" key="1">
    <source>
        <dbReference type="EMBL" id="NYE49930.1"/>
    </source>
</evidence>
<name>A0A852U7N1_9ACTN</name>
<sequence length="55" mass="6019">MSPLTPAERDALTALLDELISATDDREFWLGRVRETSLELRDKIAGMIGDEEGGG</sequence>
<dbReference type="Proteomes" id="UP000589036">
    <property type="component" value="Unassembled WGS sequence"/>
</dbReference>